<reference evidence="2" key="2">
    <citation type="submission" date="2022-01" db="EMBL/GenBank/DDBJ databases">
        <authorList>
            <person name="Yamashiro T."/>
            <person name="Shiraishi A."/>
            <person name="Satake H."/>
            <person name="Nakayama K."/>
        </authorList>
    </citation>
    <scope>NUCLEOTIDE SEQUENCE</scope>
</reference>
<organism evidence="2 3">
    <name type="scientific">Tanacetum coccineum</name>
    <dbReference type="NCBI Taxonomy" id="301880"/>
    <lineage>
        <taxon>Eukaryota</taxon>
        <taxon>Viridiplantae</taxon>
        <taxon>Streptophyta</taxon>
        <taxon>Embryophyta</taxon>
        <taxon>Tracheophyta</taxon>
        <taxon>Spermatophyta</taxon>
        <taxon>Magnoliopsida</taxon>
        <taxon>eudicotyledons</taxon>
        <taxon>Gunneridae</taxon>
        <taxon>Pentapetalae</taxon>
        <taxon>asterids</taxon>
        <taxon>campanulids</taxon>
        <taxon>Asterales</taxon>
        <taxon>Asteraceae</taxon>
        <taxon>Asteroideae</taxon>
        <taxon>Anthemideae</taxon>
        <taxon>Anthemidinae</taxon>
        <taxon>Tanacetum</taxon>
    </lineage>
</organism>
<evidence type="ECO:0000313" key="3">
    <source>
        <dbReference type="Proteomes" id="UP001151760"/>
    </source>
</evidence>
<evidence type="ECO:0000313" key="2">
    <source>
        <dbReference type="EMBL" id="GJS79371.1"/>
    </source>
</evidence>
<dbReference type="EMBL" id="BQNB010010592">
    <property type="protein sequence ID" value="GJS79371.1"/>
    <property type="molecule type" value="Genomic_DNA"/>
</dbReference>
<proteinExistence type="predicted"/>
<sequence>MHHASWHKIKLEKKAGVMGTLRTHFDLTPHMQSKLWPKIQKVIEHHLAKVYTDNKSSLKKEYWVLKPDGTRDKASNHDLPQTSSSQIWISILTIGLILRTLPEPFKILKIRQRARSFAGRDLDHLLSSEICRWRALRLERGDVEAQGSRRQYADGCALHQGLDNGHGSKEQATGAHSRCPSCLRSFSRNMRSVVAAGGRGEDDEPGTDEDVGKDEDVDGDEKS</sequence>
<comment type="caution">
    <text evidence="2">The sequence shown here is derived from an EMBL/GenBank/DDBJ whole genome shotgun (WGS) entry which is preliminary data.</text>
</comment>
<evidence type="ECO:0000256" key="1">
    <source>
        <dbReference type="SAM" id="MobiDB-lite"/>
    </source>
</evidence>
<keyword evidence="3" id="KW-1185">Reference proteome</keyword>
<protein>
    <submittedName>
        <fullName evidence="2">Uncharacterized protein</fullName>
    </submittedName>
</protein>
<feature type="region of interest" description="Disordered" evidence="1">
    <location>
        <begin position="193"/>
        <end position="223"/>
    </location>
</feature>
<gene>
    <name evidence="2" type="ORF">Tco_0729252</name>
</gene>
<dbReference type="Proteomes" id="UP001151760">
    <property type="component" value="Unassembled WGS sequence"/>
</dbReference>
<feature type="compositionally biased region" description="Acidic residues" evidence="1">
    <location>
        <begin position="201"/>
        <end position="223"/>
    </location>
</feature>
<name>A0ABQ4YPI3_9ASTR</name>
<accession>A0ABQ4YPI3</accession>
<reference evidence="2" key="1">
    <citation type="journal article" date="2022" name="Int. J. Mol. Sci.">
        <title>Draft Genome of Tanacetum Coccineum: Genomic Comparison of Closely Related Tanacetum-Family Plants.</title>
        <authorList>
            <person name="Yamashiro T."/>
            <person name="Shiraishi A."/>
            <person name="Nakayama K."/>
            <person name="Satake H."/>
        </authorList>
    </citation>
    <scope>NUCLEOTIDE SEQUENCE</scope>
</reference>